<organism evidence="1 2">
    <name type="scientific">Caudoviricetes sp. 'Rudgehvirus jaberico'</name>
    <dbReference type="NCBI Taxonomy" id="3028515"/>
    <lineage>
        <taxon>Viruses</taxon>
        <taxon>Duplodnaviria</taxon>
        <taxon>Heunggongvirae</taxon>
        <taxon>Uroviricota</taxon>
        <taxon>Caudoviricetes</taxon>
        <taxon>Crassvirales</taxon>
        <taxon>Intestiviridae</taxon>
        <taxon>Crudevirinae</taxon>
    </lineage>
</organism>
<name>A0AAF0D5A3_9CAUD</name>
<dbReference type="Proteomes" id="UP001269161">
    <property type="component" value="Segment"/>
</dbReference>
<dbReference type="RefSeq" id="YP_011108653.1">
    <property type="nucleotide sequence ID" value="NC_091965.1"/>
</dbReference>
<dbReference type="EMBL" id="OQ198719">
    <property type="protein sequence ID" value="WEU69891.1"/>
    <property type="molecule type" value="Genomic_DNA"/>
</dbReference>
<evidence type="ECO:0000313" key="2">
    <source>
        <dbReference type="Proteomes" id="UP001269161"/>
    </source>
</evidence>
<accession>A0AAF0D5A3</accession>
<proteinExistence type="predicted"/>
<sequence>MLKFGFSAVVSGVRNIASNNEPNLVANSTKAKFTITGLVSRAMGLIPGDNVQFVNNLDSINNAILERDPDLVAFAEEQGLDFDSKECADAIIREFGAWAITKGIPMLEKDGSPRQVAIRQSEEQKKALLEMQTEELLVSKRDTLVARAIAKGVITEEMAEEVGNEVLVQFLDLNDVVGPTMDDYSGSKTSTTSNMVGLGLTLSFSDSNIWEQLKSDLEEPTKINRIFKVNLEEPINVSIPNGREMVDVKAYSFEFEKDEEPVARTAKK</sequence>
<evidence type="ECO:0000313" key="1">
    <source>
        <dbReference type="EMBL" id="WEU69891.1"/>
    </source>
</evidence>
<reference evidence="1" key="1">
    <citation type="submission" date="2023-01" db="EMBL/GenBank/DDBJ databases">
        <title>New crAssphage isolates infecting Bacteroides cellulosilyticus.</title>
        <authorList>
            <person name="Papudeshi B."/>
            <person name="Vega A.A."/>
            <person name="Souza C."/>
            <person name="Giles S.K."/>
            <person name="Mallawaarachchi V."/>
            <person name="Roach M.J."/>
            <person name="An M."/>
            <person name="Jacobson N."/>
            <person name="McNair K."/>
            <person name="Mora M.F."/>
            <person name="Pastrana K."/>
            <person name="Leigh C."/>
            <person name="Cram C."/>
            <person name="Plewa W.S."/>
            <person name="Grigson S.R."/>
            <person name="Bouras G.S."/>
            <person name="Decewicz P."/>
            <person name="Luque A."/>
            <person name="Droit L."/>
            <person name="Handley S."/>
            <person name="Segall A.M."/>
            <person name="Dinsdale E.A."/>
            <person name="Edwards R.A."/>
        </authorList>
    </citation>
    <scope>NUCLEOTIDE SEQUENCE</scope>
    <source>
        <strain evidence="1">Bc11</strain>
    </source>
</reference>
<keyword evidence="2" id="KW-1185">Reference proteome</keyword>
<protein>
    <submittedName>
        <fullName evidence="1">Uncharacterized protein</fullName>
    </submittedName>
</protein>